<dbReference type="Proteomes" id="UP000216913">
    <property type="component" value="Unassembled WGS sequence"/>
</dbReference>
<dbReference type="RefSeq" id="WP_094799773.1">
    <property type="nucleotide sequence ID" value="NZ_NEVP01000006.1"/>
</dbReference>
<dbReference type="PROSITE" id="PS50206">
    <property type="entry name" value="RHODANESE_3"/>
    <property type="match status" value="4"/>
</dbReference>
<dbReference type="SUPFAM" id="SSF51182">
    <property type="entry name" value="RmlC-like cupins"/>
    <property type="match status" value="1"/>
</dbReference>
<dbReference type="EMBL" id="NEVP01000006">
    <property type="protein sequence ID" value="OZI51818.1"/>
    <property type="molecule type" value="Genomic_DNA"/>
</dbReference>
<dbReference type="Gene3D" id="3.40.250.10">
    <property type="entry name" value="Rhodanese-like domain"/>
    <property type="match status" value="4"/>
</dbReference>
<dbReference type="SMART" id="SM00450">
    <property type="entry name" value="RHOD"/>
    <property type="match status" value="4"/>
</dbReference>
<evidence type="ECO:0000313" key="2">
    <source>
        <dbReference type="EMBL" id="OZI51818.1"/>
    </source>
</evidence>
<dbReference type="AlphaFoldDB" id="A0A261TQ84"/>
<dbReference type="SUPFAM" id="SSF52821">
    <property type="entry name" value="Rhodanese/Cell cycle control phosphatase"/>
    <property type="match status" value="4"/>
</dbReference>
<proteinExistence type="predicted"/>
<accession>A0A261TQ84</accession>
<feature type="domain" description="Rhodanese" evidence="1">
    <location>
        <begin position="341"/>
        <end position="432"/>
    </location>
</feature>
<feature type="domain" description="Rhodanese" evidence="1">
    <location>
        <begin position="603"/>
        <end position="695"/>
    </location>
</feature>
<dbReference type="PANTHER" id="PTHR44086:SF10">
    <property type="entry name" value="THIOSULFATE SULFURTRANSFERASE_RHODANESE-LIKE DOMAIN-CONTAINING PROTEIN 3"/>
    <property type="match status" value="1"/>
</dbReference>
<dbReference type="Gene3D" id="2.60.120.10">
    <property type="entry name" value="Jelly Rolls"/>
    <property type="match status" value="1"/>
</dbReference>
<dbReference type="InterPro" id="IPR011051">
    <property type="entry name" value="RmlC_Cupin_sf"/>
</dbReference>
<dbReference type="InterPro" id="IPR014710">
    <property type="entry name" value="RmlC-like_jellyroll"/>
</dbReference>
<reference evidence="2 3" key="1">
    <citation type="submission" date="2017-05" db="EMBL/GenBank/DDBJ databases">
        <title>Complete and WGS of Bordetella genogroups.</title>
        <authorList>
            <person name="Spilker T."/>
            <person name="LiPuma J."/>
        </authorList>
    </citation>
    <scope>NUCLEOTIDE SEQUENCE [LARGE SCALE GENOMIC DNA]</scope>
    <source>
        <strain evidence="2 3">AU10456</strain>
    </source>
</reference>
<evidence type="ECO:0000313" key="3">
    <source>
        <dbReference type="Proteomes" id="UP000216913"/>
    </source>
</evidence>
<organism evidence="2 3">
    <name type="scientific">Bordetella genomosp. 5</name>
    <dbReference type="NCBI Taxonomy" id="1395608"/>
    <lineage>
        <taxon>Bacteria</taxon>
        <taxon>Pseudomonadati</taxon>
        <taxon>Pseudomonadota</taxon>
        <taxon>Betaproteobacteria</taxon>
        <taxon>Burkholderiales</taxon>
        <taxon>Alcaligenaceae</taxon>
        <taxon>Bordetella</taxon>
    </lineage>
</organism>
<dbReference type="PANTHER" id="PTHR44086">
    <property type="entry name" value="THIOSULFATE SULFURTRANSFERASE RDL2, MITOCHONDRIAL-RELATED"/>
    <property type="match status" value="1"/>
</dbReference>
<dbReference type="Pfam" id="PF00581">
    <property type="entry name" value="Rhodanese"/>
    <property type="match status" value="4"/>
</dbReference>
<feature type="domain" description="Rhodanese" evidence="1">
    <location>
        <begin position="218"/>
        <end position="308"/>
    </location>
</feature>
<sequence>MTTLPPSSDLSLQTTRSRAVAAFIADVRAILPDPARATPAQLEAAAALLRGLAARTELFAAEAFALQPGRPASIYRLAEDTDGAYALYLSLGEAGKAQPPHDHTTWAIIAGVRGDERNEVYARGPGASAGHETLTHVRRVDVGAGGSIVLQPDDVHTIELIGDTSGAHLHFYGLALDRLPGRVVFESTAGGASRTFGPPAAIFHARVDAAELERALRATGEIALLDVREAGRYAERHILEAANAPLWRLEQRIDRLVPRRGTRIVVTDEDEKIAHDAAGKLTRLGYTDVAVLAGGTRGWEASGREVFWGTNVPSKAFGEVIEHEKHTPWIDVDELAARVGAGENILVVDSRTTEEFHNFTLPFSHSLPGAELVYRIGELAPDPETFVVVNCAGRTRSIVGAQTLIDAGIPNRVASLKNGTMEWLLSGRELAYGRHAALPEPAPAHLAQARERARSVIAQAGVEYIDAARLASFEDEAAAGERSLYRFDIRTREEYEAGHVPGWRWAPGGQLVQATDEYVGTRRARVVLADHDGVRALTTAAWLRQLGAVEVYLFAAALEPAAPVAGKPAVPVALETGAERVRVLRHREAAPTVRPQVLQGWQEAGDTQVYDVDRRHAYERGHVRGARFAAPDRLPALLAEPAALRVVIVSDDGVLAQSVAAELRWQLRRDDNAPAVYALAGGTRAWQAQGLPLATGPAGVLTGDDDQDISPYHLDDIGARNAGFQAYLDWELGLVEQLERAGAQDIRLIGAA</sequence>
<dbReference type="InterPro" id="IPR036873">
    <property type="entry name" value="Rhodanese-like_dom_sf"/>
</dbReference>
<protein>
    <submittedName>
        <fullName evidence="2">Rhodanese</fullName>
    </submittedName>
</protein>
<gene>
    <name evidence="2" type="ORF">CAL25_09840</name>
</gene>
<name>A0A261TQ84_9BORD</name>
<evidence type="ECO:0000259" key="1">
    <source>
        <dbReference type="PROSITE" id="PS50206"/>
    </source>
</evidence>
<comment type="caution">
    <text evidence="2">The sequence shown here is derived from an EMBL/GenBank/DDBJ whole genome shotgun (WGS) entry which is preliminary data.</text>
</comment>
<feature type="domain" description="Rhodanese" evidence="1">
    <location>
        <begin position="488"/>
        <end position="563"/>
    </location>
</feature>
<dbReference type="InterPro" id="IPR001763">
    <property type="entry name" value="Rhodanese-like_dom"/>
</dbReference>
<keyword evidence="3" id="KW-1185">Reference proteome</keyword>
<dbReference type="OrthoDB" id="9789585at2"/>
<dbReference type="GO" id="GO:0004792">
    <property type="term" value="F:thiosulfate-cyanide sulfurtransferase activity"/>
    <property type="evidence" value="ECO:0007669"/>
    <property type="project" value="TreeGrafter"/>
</dbReference>